<proteinExistence type="predicted"/>
<evidence type="ECO:0000313" key="2">
    <source>
        <dbReference type="Proteomes" id="UP000186817"/>
    </source>
</evidence>
<sequence>MCPQLSQPETSSNKASNTIPQYWIMSTIYVDSRKRVAGDDSSFEFDIGETIHLQTGAKLSVLKFRVADAFLSTDRGQYLYWIDSALGTLNWATLPVGAYTGTRLAAWISSNYAAATYVAETNEIQIAYDGNRRVLNDSELRSQFPGTGSYPAGATPSKPLSINHLLGPSFIDGALQIHNFVTMKPYSELFLRCSTLANAAEIKGQR</sequence>
<gene>
    <name evidence="1" type="ORF">AK812_SmicGene41303</name>
</gene>
<dbReference type="Proteomes" id="UP000186817">
    <property type="component" value="Unassembled WGS sequence"/>
</dbReference>
<evidence type="ECO:0000313" key="1">
    <source>
        <dbReference type="EMBL" id="OLP78525.1"/>
    </source>
</evidence>
<dbReference type="EMBL" id="LSRX01001601">
    <property type="protein sequence ID" value="OLP78525.1"/>
    <property type="molecule type" value="Genomic_DNA"/>
</dbReference>
<reference evidence="1 2" key="1">
    <citation type="submission" date="2016-02" db="EMBL/GenBank/DDBJ databases">
        <title>Genome analysis of coral dinoflagellate symbionts highlights evolutionary adaptations to a symbiotic lifestyle.</title>
        <authorList>
            <person name="Aranda M."/>
            <person name="Li Y."/>
            <person name="Liew Y.J."/>
            <person name="Baumgarten S."/>
            <person name="Simakov O."/>
            <person name="Wilson M."/>
            <person name="Piel J."/>
            <person name="Ashoor H."/>
            <person name="Bougouffa S."/>
            <person name="Bajic V.B."/>
            <person name="Ryu T."/>
            <person name="Ravasi T."/>
            <person name="Bayer T."/>
            <person name="Micklem G."/>
            <person name="Kim H."/>
            <person name="Bhak J."/>
            <person name="Lajeunesse T.C."/>
            <person name="Voolstra C.R."/>
        </authorList>
    </citation>
    <scope>NUCLEOTIDE SEQUENCE [LARGE SCALE GENOMIC DNA]</scope>
    <source>
        <strain evidence="1 2">CCMP2467</strain>
    </source>
</reference>
<comment type="caution">
    <text evidence="1">The sequence shown here is derived from an EMBL/GenBank/DDBJ whole genome shotgun (WGS) entry which is preliminary data.</text>
</comment>
<name>A0A1Q9C6K8_SYMMI</name>
<organism evidence="1 2">
    <name type="scientific">Symbiodinium microadriaticum</name>
    <name type="common">Dinoflagellate</name>
    <name type="synonym">Zooxanthella microadriatica</name>
    <dbReference type="NCBI Taxonomy" id="2951"/>
    <lineage>
        <taxon>Eukaryota</taxon>
        <taxon>Sar</taxon>
        <taxon>Alveolata</taxon>
        <taxon>Dinophyceae</taxon>
        <taxon>Suessiales</taxon>
        <taxon>Symbiodiniaceae</taxon>
        <taxon>Symbiodinium</taxon>
    </lineage>
</organism>
<dbReference type="AlphaFoldDB" id="A0A1Q9C6K8"/>
<keyword evidence="2" id="KW-1185">Reference proteome</keyword>
<protein>
    <submittedName>
        <fullName evidence="1">Uncharacterized protein</fullName>
    </submittedName>
</protein>
<accession>A0A1Q9C6K8</accession>